<comment type="caution">
    <text evidence="3">The sequence shown here is derived from an EMBL/GenBank/DDBJ whole genome shotgun (WGS) entry which is preliminary data.</text>
</comment>
<sequence length="316" mass="33975">MILTSPTLFRYARIMRKFVVSAVVVDVIISAVILFYPSRQVLGAKTTSDTPDLPTYMAEKGESKTHALQSFGRLLTESTPSATPQASPVPSPTPKPLAKSSYTIALLGDSMIDTLGPDLPNLKSILSGQYPGINFKLINYGAGATNIESGLDRLTNATTYLDQVRPPLLSLDPDIVVVESFAYNHWDNTPSDLDRQWQDISKIIETIKNHPPAGGPGTKIVLAAAIAPFCPTYTDGSANLPPERKSLECATVKAYLQNLVNFATSQGYPLADSYHASLSGSEGNPLYINQSDHIHASQEGKALFSQKIAGAIGQVL</sequence>
<dbReference type="Proteomes" id="UP000034050">
    <property type="component" value="Unassembled WGS sequence"/>
</dbReference>
<gene>
    <name evidence="3" type="ORF">UV61_C0033G0005</name>
</gene>
<protein>
    <submittedName>
        <fullName evidence="3">Uncharacterized protein</fullName>
    </submittedName>
</protein>
<dbReference type="CDD" id="cd00229">
    <property type="entry name" value="SGNH_hydrolase"/>
    <property type="match status" value="1"/>
</dbReference>
<evidence type="ECO:0000313" key="3">
    <source>
        <dbReference type="EMBL" id="KKS84279.1"/>
    </source>
</evidence>
<evidence type="ECO:0000256" key="2">
    <source>
        <dbReference type="SAM" id="Phobius"/>
    </source>
</evidence>
<keyword evidence="2" id="KW-1133">Transmembrane helix</keyword>
<dbReference type="STRING" id="1618446.UV61_C0033G0005"/>
<organism evidence="3 4">
    <name type="scientific">Candidatus Gottesmanbacteria bacterium GW2011_GWB1_43_11</name>
    <dbReference type="NCBI Taxonomy" id="1618446"/>
    <lineage>
        <taxon>Bacteria</taxon>
        <taxon>Candidatus Gottesmaniibacteriota</taxon>
    </lineage>
</organism>
<evidence type="ECO:0000313" key="4">
    <source>
        <dbReference type="Proteomes" id="UP000034050"/>
    </source>
</evidence>
<proteinExistence type="predicted"/>
<feature type="region of interest" description="Disordered" evidence="1">
    <location>
        <begin position="78"/>
        <end position="97"/>
    </location>
</feature>
<dbReference type="SUPFAM" id="SSF52266">
    <property type="entry name" value="SGNH hydrolase"/>
    <property type="match status" value="1"/>
</dbReference>
<dbReference type="AlphaFoldDB" id="A0A0G1CFN1"/>
<keyword evidence="2" id="KW-0812">Transmembrane</keyword>
<name>A0A0G1CFN1_9BACT</name>
<evidence type="ECO:0000256" key="1">
    <source>
        <dbReference type="SAM" id="MobiDB-lite"/>
    </source>
</evidence>
<dbReference type="InterPro" id="IPR036514">
    <property type="entry name" value="SGNH_hydro_sf"/>
</dbReference>
<reference evidence="3 4" key="1">
    <citation type="journal article" date="2015" name="Nature">
        <title>rRNA introns, odd ribosomes, and small enigmatic genomes across a large radiation of phyla.</title>
        <authorList>
            <person name="Brown C.T."/>
            <person name="Hug L.A."/>
            <person name="Thomas B.C."/>
            <person name="Sharon I."/>
            <person name="Castelle C.J."/>
            <person name="Singh A."/>
            <person name="Wilkins M.J."/>
            <person name="Williams K.H."/>
            <person name="Banfield J.F."/>
        </authorList>
    </citation>
    <scope>NUCLEOTIDE SEQUENCE [LARGE SCALE GENOMIC DNA]</scope>
</reference>
<dbReference type="Gene3D" id="3.40.50.1110">
    <property type="entry name" value="SGNH hydrolase"/>
    <property type="match status" value="1"/>
</dbReference>
<accession>A0A0G1CFN1</accession>
<dbReference type="EMBL" id="LCFD01000033">
    <property type="protein sequence ID" value="KKS84279.1"/>
    <property type="molecule type" value="Genomic_DNA"/>
</dbReference>
<keyword evidence="2" id="KW-0472">Membrane</keyword>
<feature type="transmembrane region" description="Helical" evidence="2">
    <location>
        <begin position="18"/>
        <end position="36"/>
    </location>
</feature>